<dbReference type="KEGG" id="aten:116294528"/>
<name>A0A6P8HZB6_ACTTE</name>
<proteinExistence type="predicted"/>
<reference evidence="2" key="1">
    <citation type="submission" date="2025-08" db="UniProtKB">
        <authorList>
            <consortium name="RefSeq"/>
        </authorList>
    </citation>
    <scope>IDENTIFICATION</scope>
    <source>
        <tissue evidence="2">Tentacle</tissue>
    </source>
</reference>
<dbReference type="InParanoid" id="A0A6P8HZB6"/>
<organism evidence="1 2">
    <name type="scientific">Actinia tenebrosa</name>
    <name type="common">Australian red waratah sea anemone</name>
    <dbReference type="NCBI Taxonomy" id="6105"/>
    <lineage>
        <taxon>Eukaryota</taxon>
        <taxon>Metazoa</taxon>
        <taxon>Cnidaria</taxon>
        <taxon>Anthozoa</taxon>
        <taxon>Hexacorallia</taxon>
        <taxon>Actiniaria</taxon>
        <taxon>Actiniidae</taxon>
        <taxon>Actinia</taxon>
    </lineage>
</organism>
<evidence type="ECO:0000313" key="1">
    <source>
        <dbReference type="Proteomes" id="UP000515163"/>
    </source>
</evidence>
<dbReference type="GeneID" id="116294528"/>
<evidence type="ECO:0000313" key="2">
    <source>
        <dbReference type="RefSeq" id="XP_031558015.1"/>
    </source>
</evidence>
<keyword evidence="1" id="KW-1185">Reference proteome</keyword>
<gene>
    <name evidence="2" type="primary">LOC116294528</name>
</gene>
<dbReference type="OrthoDB" id="5990151at2759"/>
<protein>
    <submittedName>
        <fullName evidence="2">Uncharacterized protein LOC116294528</fullName>
    </submittedName>
</protein>
<sequence length="1976" mass="225583">MSRCLSKFRDMYEAIVRARMYFVVVASATQVYRENPIETFKVLFETLIPRIQDEGFEELIEQTVAITKRDENLDFFKLSRIYGVKEAIILSSWKDLLKVSFLRNWFVVEVAKHDFLVHDERYAPNLPFTDYLTYKESLVCEVADCISSLGSSLVEQKEVFCSKDRTTVFFDHSEVFLRHTSLCLQLMQSKEISVILIEKLFFTLGIKLDRALLPFPTNSDLEDCDFEISPDTDAMNAKLKSLKEQSRGRSAHKLMFERLYEKSSFDAITKALLTLPDKQLVLNVVQIWKQNFPDDTSKLILSQLLVLVKVVIEGEKDLESISSNMKQLVTFLSHLSPECLYNLSLWQPLMVHLIPSLPHSWYGPEVLSLILRLLDLHCRNPINDPSSGVAQKIRQIPNFVLISLKGASKSEEVKIKVLQLALELFEEVPLPEEYRFVLNVILSVASDMETNAIKTFTRSLLKAAKVHITRIQYQEIREVISLIDQSRSIRRKREVFESYLKLLQEIKHDDIIGVVNTCSRFLQLPVAVDTDNIKRFFAVATTEGRLKNCQFILQCFQFNQKILTEDSRVHKHMIVLLSIIEKTLCRENSELFFESVYRYMHSPMLSFPNIDIFEIILASIAGCIAVNIFNSHRFKVVLRVVQAAVHTREKDPPNAPDVLSLLIVVAQTIDHAQRFGKKAGFDGCFAEGLCQIAKLPLSLPKITRLMEKVTLIIEKEKITNEQKLFNVMFHLFQLPNNQSASSLESDVLDLHFEEVVKPEIVRNVAEIPLMQKQYSNGIVSLFSLMEVLVERMPETFAKRTSASLYQFIIERVERNPQLSCSIFPVVETITKRRVSEAKLKNEIEEIEELLLRVPHGFIPLIGECLRECYVVGLSDEKQRNIKCLIVHIVECLRQSHLNVEDGCRMVGNILGIPKQLVLTFKEATTSEEMRKGMTKILDVVKTLAPEFIAGSFLPFFFAQDLNAQLKDIIQHDFYMLLKHTSLAAVDLSTALLVYQSLKHEGLLNVFNLSRNPDFKTFFEQWSSGTNQPEIPVPGNLANLVMQHLRRLKVADIQSTTIEICCTILSKHSFGYFGQMPMMGVLDSPSPKEYFDLIISVMKESSHLAEIQHWLAMDSLFAVQCKDVIKATCFWKAGRKSCEAAVYMNTEVSKTLSILCTKGFPNAFPFSGGHLSKELAVMALVINTYEDEDIAVKLFELLCASTECAEACADVVLSWSKEESLLLINKITDWFKERSKMEANLEQLNNEIRIPLQVLSFAAKAFPNSAEDVFNFLSVTTENNGPEDHTSFGRLPVWYKQMTDAGYDPQAIQSWCTSFVLAQDLCSSDIDSLTNLTPEMINLLAAQPESNQITQCLFSSQATQHLQTDKDAFKRRLLLARLLNEFACIAGQLKENLQVARRIQEGVGNLCSTFLDDANATSNLYKIRYNILEDLFVLLFKGESGEHAESLRQLRIERSLSKSLVILFRRLARSVVSRPITFGLIKRVVTTMLRHEVKDPNRLYQENNNAIHLSVLNFESNQDAIHTLQCAGYNQSASMKKDLWYSSSIEMSAFVPTVKSFESSRKESLLRQLWREWKTILKVYEISEVEVNGQKVKQAELFKMSDSLETMETQLQSVQKAIKSKPLMQNNWSYYRQKQLLRGEKRLREKVVAQVKEVTKMIGTQLTKMVLVWENQLLDAVKMCSEKIPDCYAPNGFHSEKPVICGIAVDNRILTLYKEDHGGTRTELENIEIKLYPAGMVVFGAYRSIHPYDTEQMWAAFYKMLLDKRLVPKIFVTNISPAFDWIKQFVAPEVSSPRGINFISCCNLIPSSEDSFDYDPETELLAHHAVLASSQTKELIILTPEKTAELKIDSIRAPFANRKILKKHVDEVILHLKEHGQLKEMHAESRECDQILKRLRTPITKAVEISVDGGEPTQESISKSIDMKRLLPNRSQDTCQYSKDDYSSVILDAVNTVTGDLQGSRTSYDGCQHVVFLQPIQ</sequence>
<dbReference type="Proteomes" id="UP000515163">
    <property type="component" value="Unplaced"/>
</dbReference>
<accession>A0A6P8HZB6</accession>
<dbReference type="RefSeq" id="XP_031558015.1">
    <property type="nucleotide sequence ID" value="XM_031702155.1"/>
</dbReference>